<feature type="region of interest" description="Disordered" evidence="1">
    <location>
        <begin position="133"/>
        <end position="155"/>
    </location>
</feature>
<protein>
    <submittedName>
        <fullName evidence="3">Uncharacterized protein</fullName>
    </submittedName>
</protein>
<reference evidence="3 4" key="1">
    <citation type="journal article" date="2024" name="IMA Fungus">
        <title>IMA Genome - F19 : A genome assembly and annotation guide to empower mycologists, including annotated draft genome sequences of Ceratocystis pirilliformis, Diaporthe australafricana, Fusarium ophioides, Paecilomyces lecythidis, and Sporothrix stenoceras.</title>
        <authorList>
            <person name="Aylward J."/>
            <person name="Wilson A.M."/>
            <person name="Visagie C.M."/>
            <person name="Spraker J."/>
            <person name="Barnes I."/>
            <person name="Buitendag C."/>
            <person name="Ceriani C."/>
            <person name="Del Mar Angel L."/>
            <person name="du Plessis D."/>
            <person name="Fuchs T."/>
            <person name="Gasser K."/>
            <person name="Kramer D."/>
            <person name="Li W."/>
            <person name="Munsamy K."/>
            <person name="Piso A."/>
            <person name="Price J.L."/>
            <person name="Sonnekus B."/>
            <person name="Thomas C."/>
            <person name="van der Nest A."/>
            <person name="van Dijk A."/>
            <person name="van Heerden A."/>
            <person name="van Vuuren N."/>
            <person name="Yilmaz N."/>
            <person name="Duong T.A."/>
            <person name="van der Merwe N.A."/>
            <person name="Wingfield M.J."/>
            <person name="Wingfield B.D."/>
        </authorList>
    </citation>
    <scope>NUCLEOTIDE SEQUENCE [LARGE SCALE GENOMIC DNA]</scope>
    <source>
        <strain evidence="3 4">CMW 18300</strain>
    </source>
</reference>
<evidence type="ECO:0000313" key="3">
    <source>
        <dbReference type="EMBL" id="KAL1851068.1"/>
    </source>
</evidence>
<evidence type="ECO:0000256" key="1">
    <source>
        <dbReference type="SAM" id="MobiDB-lite"/>
    </source>
</evidence>
<feature type="region of interest" description="Disordered" evidence="1">
    <location>
        <begin position="91"/>
        <end position="110"/>
    </location>
</feature>
<gene>
    <name evidence="3" type="ORF">Daus18300_012677</name>
</gene>
<dbReference type="Proteomes" id="UP001583177">
    <property type="component" value="Unassembled WGS sequence"/>
</dbReference>
<comment type="caution">
    <text evidence="3">The sequence shown here is derived from an EMBL/GenBank/DDBJ whole genome shotgun (WGS) entry which is preliminary data.</text>
</comment>
<evidence type="ECO:0000313" key="4">
    <source>
        <dbReference type="Proteomes" id="UP001583177"/>
    </source>
</evidence>
<keyword evidence="2" id="KW-0732">Signal</keyword>
<proteinExistence type="predicted"/>
<organism evidence="3 4">
    <name type="scientific">Diaporthe australafricana</name>
    <dbReference type="NCBI Taxonomy" id="127596"/>
    <lineage>
        <taxon>Eukaryota</taxon>
        <taxon>Fungi</taxon>
        <taxon>Dikarya</taxon>
        <taxon>Ascomycota</taxon>
        <taxon>Pezizomycotina</taxon>
        <taxon>Sordariomycetes</taxon>
        <taxon>Sordariomycetidae</taxon>
        <taxon>Diaporthales</taxon>
        <taxon>Diaporthaceae</taxon>
        <taxon>Diaporthe</taxon>
    </lineage>
</organism>
<evidence type="ECO:0000256" key="2">
    <source>
        <dbReference type="SAM" id="SignalP"/>
    </source>
</evidence>
<dbReference type="EMBL" id="JAWRVE010000177">
    <property type="protein sequence ID" value="KAL1851068.1"/>
    <property type="molecule type" value="Genomic_DNA"/>
</dbReference>
<name>A0ABR3W276_9PEZI</name>
<sequence length="256" mass="27351">MKFLAASTLAFAGWAAAAAIPTFSNNTNVTHTTEKLPWQTLHDHIHKFRPNSTVAVASFPEAIRSGLLQHLRNKINVTSANVTNVNVTNATNATNATNTTTTQTHVPTYTPTRTPAPLYDALPPYDGIPPFVPTTAAVSPRQEQSVEPDDSSPKYGVNPGIENWPTHDSLGPVVAPGLEDGPVDTVDVESRIKNWPMHSHGVPVVIPMLDHLVDHTDGVPDWPLHNSGGPVIIPGLEHVVDELKGGGPALVPQGEN</sequence>
<accession>A0ABR3W276</accession>
<feature type="chain" id="PRO_5047286598" evidence="2">
    <location>
        <begin position="20"/>
        <end position="256"/>
    </location>
</feature>
<feature type="signal peptide" evidence="2">
    <location>
        <begin position="1"/>
        <end position="19"/>
    </location>
</feature>
<keyword evidence="4" id="KW-1185">Reference proteome</keyword>